<keyword evidence="5" id="KW-1185">Reference proteome</keyword>
<proteinExistence type="inferred from homology"/>
<evidence type="ECO:0000256" key="2">
    <source>
        <dbReference type="ARBA" id="ARBA00023008"/>
    </source>
</evidence>
<name>A0ABU7JQN8_9NOCA</name>
<evidence type="ECO:0000256" key="1">
    <source>
        <dbReference type="ARBA" id="ARBA00005428"/>
    </source>
</evidence>
<evidence type="ECO:0000313" key="5">
    <source>
        <dbReference type="Proteomes" id="UP001331936"/>
    </source>
</evidence>
<feature type="region of interest" description="Disordered" evidence="3">
    <location>
        <begin position="1"/>
        <end position="22"/>
    </location>
</feature>
<dbReference type="RefSeq" id="WP_330151766.1">
    <property type="nucleotide sequence ID" value="NZ_JAUZMZ010000041.1"/>
</dbReference>
<dbReference type="PANTHER" id="PTHR33677">
    <property type="entry name" value="TRANSCRIPTIONAL REPRESSOR FRMR-RELATED"/>
    <property type="match status" value="1"/>
</dbReference>
<sequence length="110" mass="11772">MSTPVVPVGPDSVAPVGPDSVAPVGPDSTAVLHRLRRAQGQLAGVISMLESGRECRDVVTQLAAVSRALNRAGFKLLSGELRHCLLHEQDDSCTERLTEDQLEKLFLTLA</sequence>
<reference evidence="4 5" key="1">
    <citation type="submission" date="2023-08" db="EMBL/GenBank/DDBJ databases">
        <authorList>
            <person name="Girao M."/>
            <person name="Carvalho M.F."/>
        </authorList>
    </citation>
    <scope>NUCLEOTIDE SEQUENCE [LARGE SCALE GENOMIC DNA]</scope>
    <source>
        <strain evidence="4 5">CC-R104</strain>
    </source>
</reference>
<evidence type="ECO:0000256" key="3">
    <source>
        <dbReference type="SAM" id="MobiDB-lite"/>
    </source>
</evidence>
<keyword evidence="2" id="KW-0186">Copper</keyword>
<organism evidence="4 5">
    <name type="scientific">Rhodococcus chondri</name>
    <dbReference type="NCBI Taxonomy" id="3065941"/>
    <lineage>
        <taxon>Bacteria</taxon>
        <taxon>Bacillati</taxon>
        <taxon>Actinomycetota</taxon>
        <taxon>Actinomycetes</taxon>
        <taxon>Mycobacteriales</taxon>
        <taxon>Nocardiaceae</taxon>
        <taxon>Rhodococcus</taxon>
    </lineage>
</organism>
<gene>
    <name evidence="4" type="ORF">Q8814_09530</name>
</gene>
<dbReference type="InterPro" id="IPR003735">
    <property type="entry name" value="Metal_Tscrpt_repr"/>
</dbReference>
<evidence type="ECO:0000313" key="4">
    <source>
        <dbReference type="EMBL" id="MEE2032345.1"/>
    </source>
</evidence>
<dbReference type="PANTHER" id="PTHR33677:SF5">
    <property type="entry name" value="TRANSCRIPTIONAL REPRESSOR FRMR"/>
    <property type="match status" value="1"/>
</dbReference>
<protein>
    <submittedName>
        <fullName evidence="4">Metal-sensitive transcriptional regulator</fullName>
    </submittedName>
</protein>
<dbReference type="EMBL" id="JAUZMZ010000041">
    <property type="protein sequence ID" value="MEE2032345.1"/>
    <property type="molecule type" value="Genomic_DNA"/>
</dbReference>
<accession>A0ABU7JQN8</accession>
<dbReference type="Proteomes" id="UP001331936">
    <property type="component" value="Unassembled WGS sequence"/>
</dbReference>
<dbReference type="Gene3D" id="1.20.58.1000">
    <property type="entry name" value="Metal-sensitive repressor, helix protomer"/>
    <property type="match status" value="1"/>
</dbReference>
<dbReference type="CDD" id="cd10148">
    <property type="entry name" value="CsoR-like_DUF156"/>
    <property type="match status" value="1"/>
</dbReference>
<dbReference type="InterPro" id="IPR038390">
    <property type="entry name" value="Metal_Tscrpt_repr_sf"/>
</dbReference>
<comment type="similarity">
    <text evidence="1">Belongs to the CsoR family.</text>
</comment>
<dbReference type="Pfam" id="PF02583">
    <property type="entry name" value="Trns_repr_metal"/>
    <property type="match status" value="1"/>
</dbReference>
<comment type="caution">
    <text evidence="4">The sequence shown here is derived from an EMBL/GenBank/DDBJ whole genome shotgun (WGS) entry which is preliminary data.</text>
</comment>